<dbReference type="STRING" id="142588.SAMN04488559_11031"/>
<dbReference type="PROSITE" id="PS50893">
    <property type="entry name" value="ABC_TRANSPORTER_2"/>
    <property type="match status" value="1"/>
</dbReference>
<dbReference type="InterPro" id="IPR003439">
    <property type="entry name" value="ABC_transporter-like_ATP-bd"/>
</dbReference>
<proteinExistence type="predicted"/>
<dbReference type="Gene3D" id="3.40.50.300">
    <property type="entry name" value="P-loop containing nucleotide triphosphate hydrolases"/>
    <property type="match status" value="1"/>
</dbReference>
<dbReference type="SMART" id="SM00382">
    <property type="entry name" value="AAA"/>
    <property type="match status" value="1"/>
</dbReference>
<evidence type="ECO:0000313" key="9">
    <source>
        <dbReference type="Proteomes" id="UP000198948"/>
    </source>
</evidence>
<accession>A0A1H9T1I7</accession>
<dbReference type="OrthoDB" id="9776369at2"/>
<evidence type="ECO:0000256" key="4">
    <source>
        <dbReference type="ARBA" id="ARBA00022741"/>
    </source>
</evidence>
<comment type="subcellular location">
    <subcellularLocation>
        <location evidence="1">Cell membrane</location>
        <topology evidence="1">Peripheral membrane protein</topology>
    </subcellularLocation>
</comment>
<keyword evidence="9" id="KW-1185">Reference proteome</keyword>
<gene>
    <name evidence="8" type="ORF">SAMN04488559_11031</name>
</gene>
<dbReference type="SUPFAM" id="SSF52540">
    <property type="entry name" value="P-loop containing nucleoside triphosphate hydrolases"/>
    <property type="match status" value="1"/>
</dbReference>
<keyword evidence="4" id="KW-0547">Nucleotide-binding</keyword>
<protein>
    <submittedName>
        <fullName evidence="8">Putative ABC transport system ATP-binding protein</fullName>
    </submittedName>
</protein>
<name>A0A1H9T1I7_9LACT</name>
<dbReference type="AlphaFoldDB" id="A0A1H9T1I7"/>
<dbReference type="InterPro" id="IPR003593">
    <property type="entry name" value="AAA+_ATPase"/>
</dbReference>
<dbReference type="InterPro" id="IPR027417">
    <property type="entry name" value="P-loop_NTPase"/>
</dbReference>
<evidence type="ECO:0000256" key="6">
    <source>
        <dbReference type="ARBA" id="ARBA00023136"/>
    </source>
</evidence>
<evidence type="ECO:0000259" key="7">
    <source>
        <dbReference type="PROSITE" id="PS50893"/>
    </source>
</evidence>
<dbReference type="InterPro" id="IPR050166">
    <property type="entry name" value="ABC_transporter_ATP-bind"/>
</dbReference>
<dbReference type="PANTHER" id="PTHR42788:SF7">
    <property type="entry name" value="NITRATE ABC TRANSPORTER ATP-BINDING PROTEIN"/>
    <property type="match status" value="1"/>
</dbReference>
<dbReference type="Proteomes" id="UP000198948">
    <property type="component" value="Unassembled WGS sequence"/>
</dbReference>
<keyword evidence="5 8" id="KW-0067">ATP-binding</keyword>
<evidence type="ECO:0000313" key="8">
    <source>
        <dbReference type="EMBL" id="SER90579.1"/>
    </source>
</evidence>
<dbReference type="PANTHER" id="PTHR42788">
    <property type="entry name" value="TAURINE IMPORT ATP-BINDING PROTEIN-RELATED"/>
    <property type="match status" value="1"/>
</dbReference>
<organism evidence="8 9">
    <name type="scientific">Isobaculum melis</name>
    <dbReference type="NCBI Taxonomy" id="142588"/>
    <lineage>
        <taxon>Bacteria</taxon>
        <taxon>Bacillati</taxon>
        <taxon>Bacillota</taxon>
        <taxon>Bacilli</taxon>
        <taxon>Lactobacillales</taxon>
        <taxon>Carnobacteriaceae</taxon>
        <taxon>Isobaculum</taxon>
    </lineage>
</organism>
<dbReference type="GO" id="GO:0016887">
    <property type="term" value="F:ATP hydrolysis activity"/>
    <property type="evidence" value="ECO:0007669"/>
    <property type="project" value="InterPro"/>
</dbReference>
<dbReference type="RefSeq" id="WP_092652382.1">
    <property type="nucleotide sequence ID" value="NZ_FOHA01000010.1"/>
</dbReference>
<dbReference type="EMBL" id="FOHA01000010">
    <property type="protein sequence ID" value="SER90579.1"/>
    <property type="molecule type" value="Genomic_DNA"/>
</dbReference>
<dbReference type="PROSITE" id="PS00211">
    <property type="entry name" value="ABC_TRANSPORTER_1"/>
    <property type="match status" value="1"/>
</dbReference>
<dbReference type="Pfam" id="PF00005">
    <property type="entry name" value="ABC_tran"/>
    <property type="match status" value="1"/>
</dbReference>
<keyword evidence="2" id="KW-0813">Transport</keyword>
<evidence type="ECO:0000256" key="3">
    <source>
        <dbReference type="ARBA" id="ARBA00022475"/>
    </source>
</evidence>
<dbReference type="InterPro" id="IPR017871">
    <property type="entry name" value="ABC_transporter-like_CS"/>
</dbReference>
<sequence>MTAYQFEIQHIHQTFHKGTANEHHVLKGIDLKVKKGDFICLIGGNGSGKSTLLNAISGSFPIDEGKLLLKQKEIQSLKEYQRAKFIGRVFQDPNLGTSPRMTIAENLSIAQKRGAKRSFIKRATSSNAVKQFSKEVEMLELGLENRLNTEIGLLSGGQRQAITLLMSVLQKPELLLLDEHTAALDPKIAKFIMKKTNELITKQHLTAMMVTHNLQDALSYGNRLIMMQAGKIVLDLNQTEKEKMTVEELYQLFSQ</sequence>
<evidence type="ECO:0000256" key="2">
    <source>
        <dbReference type="ARBA" id="ARBA00022448"/>
    </source>
</evidence>
<dbReference type="GO" id="GO:0005886">
    <property type="term" value="C:plasma membrane"/>
    <property type="evidence" value="ECO:0007669"/>
    <property type="project" value="UniProtKB-SubCell"/>
</dbReference>
<evidence type="ECO:0000256" key="1">
    <source>
        <dbReference type="ARBA" id="ARBA00004202"/>
    </source>
</evidence>
<reference evidence="8 9" key="1">
    <citation type="submission" date="2016-10" db="EMBL/GenBank/DDBJ databases">
        <authorList>
            <person name="de Groot N.N."/>
        </authorList>
    </citation>
    <scope>NUCLEOTIDE SEQUENCE [LARGE SCALE GENOMIC DNA]</scope>
    <source>
        <strain evidence="8 9">DSM 13760</strain>
    </source>
</reference>
<feature type="domain" description="ABC transporter" evidence="7">
    <location>
        <begin position="6"/>
        <end position="254"/>
    </location>
</feature>
<keyword evidence="6" id="KW-0472">Membrane</keyword>
<evidence type="ECO:0000256" key="5">
    <source>
        <dbReference type="ARBA" id="ARBA00022840"/>
    </source>
</evidence>
<keyword evidence="3" id="KW-1003">Cell membrane</keyword>
<dbReference type="GO" id="GO:0005524">
    <property type="term" value="F:ATP binding"/>
    <property type="evidence" value="ECO:0007669"/>
    <property type="project" value="UniProtKB-KW"/>
</dbReference>